<accession>A0A1V9ZYY4</accession>
<comment type="caution">
    <text evidence="1">The sequence shown here is derived from an EMBL/GenBank/DDBJ whole genome shotgun (WGS) entry which is preliminary data.</text>
</comment>
<reference evidence="1 2" key="1">
    <citation type="journal article" date="2014" name="Genome Biol. Evol.">
        <title>The secreted proteins of Achlya hypogyna and Thraustotheca clavata identify the ancestral oomycete secretome and reveal gene acquisitions by horizontal gene transfer.</title>
        <authorList>
            <person name="Misner I."/>
            <person name="Blouin N."/>
            <person name="Leonard G."/>
            <person name="Richards T.A."/>
            <person name="Lane C.E."/>
        </authorList>
    </citation>
    <scope>NUCLEOTIDE SEQUENCE [LARGE SCALE GENOMIC DNA]</scope>
    <source>
        <strain evidence="1 2">ATCC 34112</strain>
    </source>
</reference>
<proteinExistence type="predicted"/>
<dbReference type="AlphaFoldDB" id="A0A1V9ZYY4"/>
<protein>
    <submittedName>
        <fullName evidence="1">Uncharacterized protein</fullName>
    </submittedName>
</protein>
<evidence type="ECO:0000313" key="1">
    <source>
        <dbReference type="EMBL" id="OQS03216.1"/>
    </source>
</evidence>
<gene>
    <name evidence="1" type="ORF">THRCLA_04492</name>
</gene>
<dbReference type="EMBL" id="JNBS01000957">
    <property type="protein sequence ID" value="OQS03216.1"/>
    <property type="molecule type" value="Genomic_DNA"/>
</dbReference>
<keyword evidence="2" id="KW-1185">Reference proteome</keyword>
<organism evidence="1 2">
    <name type="scientific">Thraustotheca clavata</name>
    <dbReference type="NCBI Taxonomy" id="74557"/>
    <lineage>
        <taxon>Eukaryota</taxon>
        <taxon>Sar</taxon>
        <taxon>Stramenopiles</taxon>
        <taxon>Oomycota</taxon>
        <taxon>Saprolegniomycetes</taxon>
        <taxon>Saprolegniales</taxon>
        <taxon>Achlyaceae</taxon>
        <taxon>Thraustotheca</taxon>
    </lineage>
</organism>
<sequence length="204" mass="23508">MAIKYFTAWACSNRWTSVLLASSELLWLVYLCNDILSCITQQYTSYYSIKSMVLVWYLVSILTSLKPHNYEATINRTCTYINMDFGLECTSAYVEIGSWNQVKLHSAIVLSSVIVMGVLEYILQPRLRPINIPSLLPNSTSYYILDFTNWKQGGHMYLDRASAFLAGPVSIRLNRLVFYPLYPQITLQYKEPWFAKAISLHNTD</sequence>
<evidence type="ECO:0000313" key="2">
    <source>
        <dbReference type="Proteomes" id="UP000243217"/>
    </source>
</evidence>
<dbReference type="Proteomes" id="UP000243217">
    <property type="component" value="Unassembled WGS sequence"/>
</dbReference>
<name>A0A1V9ZYY4_9STRA</name>